<keyword evidence="2" id="KW-1185">Reference proteome</keyword>
<comment type="caution">
    <text evidence="1">The sequence shown here is derived from an EMBL/GenBank/DDBJ whole genome shotgun (WGS) entry which is preliminary data.</text>
</comment>
<dbReference type="OrthoDB" id="5189198at2"/>
<dbReference type="EMBL" id="WBMT01000006">
    <property type="protein sequence ID" value="KAB2348901.1"/>
    <property type="molecule type" value="Genomic_DNA"/>
</dbReference>
<sequence length="104" mass="11508">MTDQPLEHRVEIAVPPENEVGAYAGFASVWRTQDCFVLDFATETRPPEVSEDPASGERFVHVPARVVARVRIPPGQIWELMKALEQNLSAYERETGGTRGNGDG</sequence>
<organism evidence="1 2">
    <name type="scientific">Actinomadura rudentiformis</name>
    <dbReference type="NCBI Taxonomy" id="359158"/>
    <lineage>
        <taxon>Bacteria</taxon>
        <taxon>Bacillati</taxon>
        <taxon>Actinomycetota</taxon>
        <taxon>Actinomycetes</taxon>
        <taxon>Streptosporangiales</taxon>
        <taxon>Thermomonosporaceae</taxon>
        <taxon>Actinomadura</taxon>
    </lineage>
</organism>
<dbReference type="RefSeq" id="WP_151560675.1">
    <property type="nucleotide sequence ID" value="NZ_WBMT01000006.1"/>
</dbReference>
<dbReference type="AlphaFoldDB" id="A0A6H9YMZ6"/>
<gene>
    <name evidence="1" type="ORF">F8566_14170</name>
</gene>
<proteinExistence type="predicted"/>
<dbReference type="Proteomes" id="UP000468735">
    <property type="component" value="Unassembled WGS sequence"/>
</dbReference>
<evidence type="ECO:0000313" key="1">
    <source>
        <dbReference type="EMBL" id="KAB2348901.1"/>
    </source>
</evidence>
<protein>
    <submittedName>
        <fullName evidence="1">DUF3467 domain-containing protein</fullName>
    </submittedName>
</protein>
<dbReference type="InterPro" id="IPR021857">
    <property type="entry name" value="DUF3467"/>
</dbReference>
<reference evidence="1 2" key="1">
    <citation type="submission" date="2019-09" db="EMBL/GenBank/DDBJ databases">
        <title>Actinomadura physcomitrii sp. nov., a novel actinomycete isolated from moss [Physcomitrium sphaericum (Ludw) Fuernr].</title>
        <authorList>
            <person name="Zhuang X."/>
            <person name="Liu C."/>
        </authorList>
    </citation>
    <scope>NUCLEOTIDE SEQUENCE [LARGE SCALE GENOMIC DNA]</scope>
    <source>
        <strain evidence="1 2">HMC1</strain>
    </source>
</reference>
<dbReference type="Pfam" id="PF11950">
    <property type="entry name" value="DUF3467"/>
    <property type="match status" value="1"/>
</dbReference>
<name>A0A6H9YMZ6_9ACTN</name>
<accession>A0A6H9YMZ6</accession>
<evidence type="ECO:0000313" key="2">
    <source>
        <dbReference type="Proteomes" id="UP000468735"/>
    </source>
</evidence>